<evidence type="ECO:0000313" key="1">
    <source>
        <dbReference type="EMBL" id="JAH39938.1"/>
    </source>
</evidence>
<sequence length="13" mass="1366">MGIIGFSNINGSR</sequence>
<dbReference type="EMBL" id="GBXM01068639">
    <property type="protein sequence ID" value="JAH39938.1"/>
    <property type="molecule type" value="Transcribed_RNA"/>
</dbReference>
<organism evidence="1">
    <name type="scientific">Anguilla anguilla</name>
    <name type="common">European freshwater eel</name>
    <name type="synonym">Muraena anguilla</name>
    <dbReference type="NCBI Taxonomy" id="7936"/>
    <lineage>
        <taxon>Eukaryota</taxon>
        <taxon>Metazoa</taxon>
        <taxon>Chordata</taxon>
        <taxon>Craniata</taxon>
        <taxon>Vertebrata</taxon>
        <taxon>Euteleostomi</taxon>
        <taxon>Actinopterygii</taxon>
        <taxon>Neopterygii</taxon>
        <taxon>Teleostei</taxon>
        <taxon>Anguilliformes</taxon>
        <taxon>Anguillidae</taxon>
        <taxon>Anguilla</taxon>
    </lineage>
</organism>
<reference evidence="1" key="2">
    <citation type="journal article" date="2015" name="Fish Shellfish Immunol.">
        <title>Early steps in the European eel (Anguilla anguilla)-Vibrio vulnificus interaction in the gills: Role of the RtxA13 toxin.</title>
        <authorList>
            <person name="Callol A."/>
            <person name="Pajuelo D."/>
            <person name="Ebbesson L."/>
            <person name="Teles M."/>
            <person name="MacKenzie S."/>
            <person name="Amaro C."/>
        </authorList>
    </citation>
    <scope>NUCLEOTIDE SEQUENCE</scope>
</reference>
<reference evidence="1" key="1">
    <citation type="submission" date="2014-11" db="EMBL/GenBank/DDBJ databases">
        <authorList>
            <person name="Amaro Gonzalez C."/>
        </authorList>
    </citation>
    <scope>NUCLEOTIDE SEQUENCE</scope>
</reference>
<protein>
    <submittedName>
        <fullName evidence="1">Uncharacterized protein</fullName>
    </submittedName>
</protein>
<dbReference type="EMBL" id="GBXM01043814">
    <property type="protein sequence ID" value="JAH64763.1"/>
    <property type="molecule type" value="Transcribed_RNA"/>
</dbReference>
<dbReference type="EMBL" id="GBXM01028790">
    <property type="protein sequence ID" value="JAH79787.1"/>
    <property type="molecule type" value="Transcribed_RNA"/>
</dbReference>
<proteinExistence type="predicted"/>
<accession>A0A0E9SHG1</accession>
<name>A0A0E9SHG1_ANGAN</name>